<protein>
    <submittedName>
        <fullName evidence="1">Uncharacterized protein</fullName>
    </submittedName>
</protein>
<name>A0A0L0NQ60_CANAR</name>
<accession>A0A0L0NQ60</accession>
<sequence length="56" mass="6604">MLIEAKLVIINVVIVILDTWFKSIRDSWLGDCSNRVIELLGFLHYKSFLESLFWSM</sequence>
<evidence type="ECO:0000313" key="2">
    <source>
        <dbReference type="Proteomes" id="UP000037122"/>
    </source>
</evidence>
<dbReference type="EMBL" id="LGST01000058">
    <property type="protein sequence ID" value="KND96144.1"/>
    <property type="molecule type" value="Genomic_DNA"/>
</dbReference>
<dbReference type="VEuPathDB" id="FungiDB:QG37_07503"/>
<gene>
    <name evidence="1" type="ORF">QG37_07503</name>
</gene>
<proteinExistence type="predicted"/>
<comment type="caution">
    <text evidence="1">The sequence shown here is derived from an EMBL/GenBank/DDBJ whole genome shotgun (WGS) entry which is preliminary data.</text>
</comment>
<reference evidence="2" key="1">
    <citation type="journal article" date="2015" name="BMC Genomics">
        <title>Draft genome of a commonly misdiagnosed multidrug resistant pathogen Candida auris.</title>
        <authorList>
            <person name="Chatterjee S."/>
            <person name="Alampalli S.V."/>
            <person name="Nageshan R.K."/>
            <person name="Chettiar S.T."/>
            <person name="Joshi S."/>
            <person name="Tatu U.S."/>
        </authorList>
    </citation>
    <scope>NUCLEOTIDE SEQUENCE [LARGE SCALE GENOMIC DNA]</scope>
    <source>
        <strain evidence="2">6684</strain>
    </source>
</reference>
<evidence type="ECO:0000313" key="1">
    <source>
        <dbReference type="EMBL" id="KND96144.1"/>
    </source>
</evidence>
<dbReference type="Proteomes" id="UP000037122">
    <property type="component" value="Unassembled WGS sequence"/>
</dbReference>
<organism evidence="1 2">
    <name type="scientific">Candidozyma auris</name>
    <name type="common">Yeast</name>
    <name type="synonym">Candida auris</name>
    <dbReference type="NCBI Taxonomy" id="498019"/>
    <lineage>
        <taxon>Eukaryota</taxon>
        <taxon>Fungi</taxon>
        <taxon>Dikarya</taxon>
        <taxon>Ascomycota</taxon>
        <taxon>Saccharomycotina</taxon>
        <taxon>Pichiomycetes</taxon>
        <taxon>Metschnikowiaceae</taxon>
        <taxon>Candidozyma</taxon>
    </lineage>
</organism>
<dbReference type="AlphaFoldDB" id="A0A0L0NQ60"/>